<evidence type="ECO:0000313" key="3">
    <source>
        <dbReference type="EMBL" id="CCA25817.1"/>
    </source>
</evidence>
<dbReference type="HOGENOM" id="CLU_560706_0_0_1"/>
<proteinExistence type="predicted"/>
<evidence type="ECO:0000256" key="2">
    <source>
        <dbReference type="SAM" id="MobiDB-lite"/>
    </source>
</evidence>
<feature type="region of interest" description="Disordered" evidence="2">
    <location>
        <begin position="160"/>
        <end position="217"/>
    </location>
</feature>
<evidence type="ECO:0000256" key="1">
    <source>
        <dbReference type="SAM" id="Coils"/>
    </source>
</evidence>
<dbReference type="EMBL" id="FR824367">
    <property type="protein sequence ID" value="CCA25817.1"/>
    <property type="molecule type" value="Genomic_DNA"/>
</dbReference>
<feature type="region of interest" description="Disordered" evidence="2">
    <location>
        <begin position="117"/>
        <end position="147"/>
    </location>
</feature>
<reference evidence="3" key="2">
    <citation type="submission" date="2011-02" db="EMBL/GenBank/DDBJ databases">
        <authorList>
            <person name="MacLean D."/>
        </authorList>
    </citation>
    <scope>NUCLEOTIDE SEQUENCE</scope>
</reference>
<reference evidence="3" key="1">
    <citation type="journal article" date="2011" name="PLoS Biol.">
        <title>Gene gain and loss during evolution of obligate parasitism in the white rust pathogen of Arabidopsis thaliana.</title>
        <authorList>
            <person name="Kemen E."/>
            <person name="Gardiner A."/>
            <person name="Schultz-Larsen T."/>
            <person name="Kemen A.C."/>
            <person name="Balmuth A.L."/>
            <person name="Robert-Seilaniantz A."/>
            <person name="Bailey K."/>
            <person name="Holub E."/>
            <person name="Studholme D.J."/>
            <person name="Maclean D."/>
            <person name="Jones J.D."/>
        </authorList>
    </citation>
    <scope>NUCLEOTIDE SEQUENCE</scope>
</reference>
<sequence length="487" mass="55355">MSTQTAESPSRLELSNQNMSCTNHIHSLDNNPNTLPTNGIPMSDKESFCCAEYRTRSIRSIPRKESKEKRTERRRFHHGEKLTTKTNKMEVKGRFTIIDLSPESPEQVTMRKHIHINDYDEETKTGSELSHYNKRRDSPTFQNESSLPVSNLSKSVYSTVCAEKSPPSYSGRQYYRETERQGAVSRQSGVWESTPINNRRSFTRRKEAPSRSGKYTLDSYASTAESSDFQYPTVGESCGTPSLRPVPSTCVPTDAFVGTHLDLLQAECIDMKRVLESMISANAACLDRLGLSRPSRPSGNTITRQSVSLASNLAQGCDWRLKHESLRLAHNVLQAKYEKTKFTKQQLCRRVDTLESYLQEESAKREALEMQLQCLQKDSGTEQFSTTHDSGGMMTHSEECECDKRIGIPEHNGTVHYDMGELSSSGHEHTKSLRCFPVTRRERYTDTSESEIDTHRRFRFLSIDAARSCRKELVGVNTNYCSNQINH</sequence>
<dbReference type="AlphaFoldDB" id="F0WWJ4"/>
<organism evidence="3">
    <name type="scientific">Albugo laibachii Nc14</name>
    <dbReference type="NCBI Taxonomy" id="890382"/>
    <lineage>
        <taxon>Eukaryota</taxon>
        <taxon>Sar</taxon>
        <taxon>Stramenopiles</taxon>
        <taxon>Oomycota</taxon>
        <taxon>Peronosporomycetes</taxon>
        <taxon>Albuginales</taxon>
        <taxon>Albuginaceae</taxon>
        <taxon>Albugo</taxon>
    </lineage>
</organism>
<feature type="coiled-coil region" evidence="1">
    <location>
        <begin position="351"/>
        <end position="378"/>
    </location>
</feature>
<accession>F0WWJ4</accession>
<feature type="compositionally biased region" description="Polar residues" evidence="2">
    <location>
        <begin position="184"/>
        <end position="200"/>
    </location>
</feature>
<name>F0WWJ4_9STRA</name>
<keyword evidence="1" id="KW-0175">Coiled coil</keyword>
<gene>
    <name evidence="3" type="primary">AlNc14C322G10605</name>
    <name evidence="3" type="ORF">ALNC14_119610</name>
</gene>
<protein>
    <submittedName>
        <fullName evidence="3">AlNc14C322G10605 protein</fullName>
    </submittedName>
</protein>